<organism evidence="2 3">
    <name type="scientific">Porites lobata</name>
    <dbReference type="NCBI Taxonomy" id="104759"/>
    <lineage>
        <taxon>Eukaryota</taxon>
        <taxon>Metazoa</taxon>
        <taxon>Cnidaria</taxon>
        <taxon>Anthozoa</taxon>
        <taxon>Hexacorallia</taxon>
        <taxon>Scleractinia</taxon>
        <taxon>Fungiina</taxon>
        <taxon>Poritidae</taxon>
        <taxon>Porites</taxon>
    </lineage>
</organism>
<reference evidence="2 3" key="1">
    <citation type="submission" date="2022-05" db="EMBL/GenBank/DDBJ databases">
        <authorList>
            <consortium name="Genoscope - CEA"/>
            <person name="William W."/>
        </authorList>
    </citation>
    <scope>NUCLEOTIDE SEQUENCE [LARGE SCALE GENOMIC DNA]</scope>
</reference>
<protein>
    <submittedName>
        <fullName evidence="2">Uncharacterized protein</fullName>
    </submittedName>
</protein>
<evidence type="ECO:0000313" key="2">
    <source>
        <dbReference type="EMBL" id="CAH3046168.1"/>
    </source>
</evidence>
<gene>
    <name evidence="2" type="ORF">PLOB_00008408</name>
</gene>
<sequence length="135" mass="15419">MEAAVKITKTMMCKALRDGTDQYEALLELRNTLRQDTGISPAEMMFGKNTRLLLPPTGTKHTPIYYQYKEGRRPEWRRGPMQTEHSERSYIMDGKDGVYTRNRVHLCPTTPETSPEKSSPPASALNSHMDTEKSQ</sequence>
<feature type="compositionally biased region" description="Low complexity" evidence="1">
    <location>
        <begin position="108"/>
        <end position="124"/>
    </location>
</feature>
<keyword evidence="3" id="KW-1185">Reference proteome</keyword>
<dbReference type="Proteomes" id="UP001159405">
    <property type="component" value="Unassembled WGS sequence"/>
</dbReference>
<name>A0ABN8NBK5_9CNID</name>
<comment type="caution">
    <text evidence="2">The sequence shown here is derived from an EMBL/GenBank/DDBJ whole genome shotgun (WGS) entry which is preliminary data.</text>
</comment>
<feature type="region of interest" description="Disordered" evidence="1">
    <location>
        <begin position="105"/>
        <end position="135"/>
    </location>
</feature>
<accession>A0ABN8NBK5</accession>
<dbReference type="EMBL" id="CALNXK010000014">
    <property type="protein sequence ID" value="CAH3046168.1"/>
    <property type="molecule type" value="Genomic_DNA"/>
</dbReference>
<evidence type="ECO:0000256" key="1">
    <source>
        <dbReference type="SAM" id="MobiDB-lite"/>
    </source>
</evidence>
<proteinExistence type="predicted"/>
<evidence type="ECO:0000313" key="3">
    <source>
        <dbReference type="Proteomes" id="UP001159405"/>
    </source>
</evidence>
<feature type="non-terminal residue" evidence="2">
    <location>
        <position position="135"/>
    </location>
</feature>